<feature type="domain" description="N-acetyltransferase" evidence="1">
    <location>
        <begin position="1"/>
        <end position="166"/>
    </location>
</feature>
<dbReference type="PANTHER" id="PTHR43617">
    <property type="entry name" value="L-AMINO ACID N-ACETYLTRANSFERASE"/>
    <property type="match status" value="1"/>
</dbReference>
<dbReference type="InterPro" id="IPR050276">
    <property type="entry name" value="MshD_Acetyltransferase"/>
</dbReference>
<dbReference type="InterPro" id="IPR016181">
    <property type="entry name" value="Acyl_CoA_acyltransferase"/>
</dbReference>
<dbReference type="GO" id="GO:0016747">
    <property type="term" value="F:acyltransferase activity, transferring groups other than amino-acyl groups"/>
    <property type="evidence" value="ECO:0007669"/>
    <property type="project" value="InterPro"/>
</dbReference>
<evidence type="ECO:0000259" key="1">
    <source>
        <dbReference type="PROSITE" id="PS51186"/>
    </source>
</evidence>
<proteinExistence type="predicted"/>
<dbReference type="CDD" id="cd04301">
    <property type="entry name" value="NAT_SF"/>
    <property type="match status" value="1"/>
</dbReference>
<sequence>MRIRKATLHDARGISQVHVSSWRSTYQGIVEDSYLENMKVEERLLLWETALANPPYIIYVAENINGEVVGFACGGQERSQKYDADGEVYAIYILEPYQRQGLGRALITEVRQDLVAAQYHTMLIWVLEQNPARPFYEALGGKAVATETLQIGNRQFKEMAYVWKLN</sequence>
<protein>
    <submittedName>
        <fullName evidence="2">GNAT family N-acetyltransferase</fullName>
    </submittedName>
</protein>
<name>A0A926NC87_9BACL</name>
<dbReference type="PROSITE" id="PS51186">
    <property type="entry name" value="GNAT"/>
    <property type="match status" value="1"/>
</dbReference>
<dbReference type="Gene3D" id="3.40.630.30">
    <property type="match status" value="1"/>
</dbReference>
<dbReference type="InterPro" id="IPR000182">
    <property type="entry name" value="GNAT_dom"/>
</dbReference>
<dbReference type="SUPFAM" id="SSF55729">
    <property type="entry name" value="Acyl-CoA N-acyltransferases (Nat)"/>
    <property type="match status" value="1"/>
</dbReference>
<dbReference type="PANTHER" id="PTHR43617:SF30">
    <property type="entry name" value="HISTONE ACETYLTRANSFERASE"/>
    <property type="match status" value="1"/>
</dbReference>
<dbReference type="Proteomes" id="UP000661691">
    <property type="component" value="Unassembled WGS sequence"/>
</dbReference>
<gene>
    <name evidence="2" type="ORF">IC620_12370</name>
</gene>
<accession>A0A926NC87</accession>
<comment type="caution">
    <text evidence="2">The sequence shown here is derived from an EMBL/GenBank/DDBJ whole genome shotgun (WGS) entry which is preliminary data.</text>
</comment>
<keyword evidence="3" id="KW-1185">Reference proteome</keyword>
<dbReference type="AlphaFoldDB" id="A0A926NC87"/>
<reference evidence="2" key="1">
    <citation type="submission" date="2020-09" db="EMBL/GenBank/DDBJ databases">
        <title>A novel bacterium of genus Hazenella, isolated from South China Sea.</title>
        <authorList>
            <person name="Huang H."/>
            <person name="Mo K."/>
            <person name="Hu Y."/>
        </authorList>
    </citation>
    <scope>NUCLEOTIDE SEQUENCE</scope>
    <source>
        <strain evidence="2">IB182357</strain>
    </source>
</reference>
<organism evidence="2 3">
    <name type="scientific">Polycladospora coralii</name>
    <dbReference type="NCBI Taxonomy" id="2771432"/>
    <lineage>
        <taxon>Bacteria</taxon>
        <taxon>Bacillati</taxon>
        <taxon>Bacillota</taxon>
        <taxon>Bacilli</taxon>
        <taxon>Bacillales</taxon>
        <taxon>Thermoactinomycetaceae</taxon>
        <taxon>Polycladospora</taxon>
    </lineage>
</organism>
<dbReference type="RefSeq" id="WP_191140860.1">
    <property type="nucleotide sequence ID" value="NZ_JACXAG020000009.1"/>
</dbReference>
<evidence type="ECO:0000313" key="2">
    <source>
        <dbReference type="EMBL" id="MBD1373150.1"/>
    </source>
</evidence>
<dbReference type="Pfam" id="PF00583">
    <property type="entry name" value="Acetyltransf_1"/>
    <property type="match status" value="1"/>
</dbReference>
<dbReference type="EMBL" id="JACXAH010000018">
    <property type="protein sequence ID" value="MBD1373150.1"/>
    <property type="molecule type" value="Genomic_DNA"/>
</dbReference>
<evidence type="ECO:0000313" key="3">
    <source>
        <dbReference type="Proteomes" id="UP000661691"/>
    </source>
</evidence>